<dbReference type="AlphaFoldDB" id="A0A1I1DII4"/>
<evidence type="ECO:0000313" key="2">
    <source>
        <dbReference type="Proteomes" id="UP000199514"/>
    </source>
</evidence>
<proteinExistence type="predicted"/>
<dbReference type="InterPro" id="IPR029278">
    <property type="entry name" value="Imm26"/>
</dbReference>
<dbReference type="STRING" id="927664.SAMN05421780_101106"/>
<dbReference type="OrthoDB" id="2085734at2"/>
<dbReference type="Pfam" id="PF15428">
    <property type="entry name" value="Imm26"/>
    <property type="match status" value="1"/>
</dbReference>
<protein>
    <submittedName>
        <fullName evidence="1">Immunity protein 26</fullName>
    </submittedName>
</protein>
<reference evidence="1 2" key="1">
    <citation type="submission" date="2016-10" db="EMBL/GenBank/DDBJ databases">
        <authorList>
            <person name="de Groot N.N."/>
        </authorList>
    </citation>
    <scope>NUCLEOTIDE SEQUENCE [LARGE SCALE GENOMIC DNA]</scope>
    <source>
        <strain evidence="1 2">DSM 6793</strain>
    </source>
</reference>
<evidence type="ECO:0000313" key="1">
    <source>
        <dbReference type="EMBL" id="SFB72333.1"/>
    </source>
</evidence>
<keyword evidence="2" id="KW-1185">Reference proteome</keyword>
<dbReference type="Proteomes" id="UP000199514">
    <property type="component" value="Unassembled WGS sequence"/>
</dbReference>
<dbReference type="RefSeq" id="WP_091505688.1">
    <property type="nucleotide sequence ID" value="NZ_FOLE01000001.1"/>
</dbReference>
<sequence length="214" mass="24535">MGKIKRRLKIGDIFAINLPDGSCVTGRIMFYTKKQLPLNNEDSKTNQGTWMMTIGGGVYVDIYKDLKQKPDLLISEPLFRGIFISTALLSDGTWEIISNVPVNPQDVEFPQYVISIPPGVGSWFYVRGEVCLSLPGEKGYNQWHGISCKMIMHTDITRFILKYLNLQETKDSLEKMDLRYHPEKNLVYETLGLNPDESYDSFSKRNGYDIGRFF</sequence>
<dbReference type="EMBL" id="FOLE01000001">
    <property type="protein sequence ID" value="SFB72333.1"/>
    <property type="molecule type" value="Genomic_DNA"/>
</dbReference>
<organism evidence="1 2">
    <name type="scientific">Flexibacter flexilis DSM 6793</name>
    <dbReference type="NCBI Taxonomy" id="927664"/>
    <lineage>
        <taxon>Bacteria</taxon>
        <taxon>Pseudomonadati</taxon>
        <taxon>Bacteroidota</taxon>
        <taxon>Cytophagia</taxon>
        <taxon>Cytophagales</taxon>
        <taxon>Flexibacteraceae</taxon>
        <taxon>Flexibacter</taxon>
    </lineage>
</organism>
<gene>
    <name evidence="1" type="ORF">SAMN05421780_101106</name>
</gene>
<accession>A0A1I1DII4</accession>
<name>A0A1I1DII4_9BACT</name>